<dbReference type="InterPro" id="IPR001633">
    <property type="entry name" value="EAL_dom"/>
</dbReference>
<feature type="domain" description="EAL" evidence="2">
    <location>
        <begin position="432"/>
        <end position="682"/>
    </location>
</feature>
<feature type="transmembrane region" description="Helical" evidence="1">
    <location>
        <begin position="316"/>
        <end position="334"/>
    </location>
</feature>
<dbReference type="Gene3D" id="3.20.20.450">
    <property type="entry name" value="EAL domain"/>
    <property type="match status" value="1"/>
</dbReference>
<dbReference type="PANTHER" id="PTHR33121">
    <property type="entry name" value="CYCLIC DI-GMP PHOSPHODIESTERASE PDEF"/>
    <property type="match status" value="1"/>
</dbReference>
<dbReference type="Proteomes" id="UP000241895">
    <property type="component" value="Unassembled WGS sequence"/>
</dbReference>
<dbReference type="Pfam" id="PF00563">
    <property type="entry name" value="EAL"/>
    <property type="match status" value="1"/>
</dbReference>
<dbReference type="InterPro" id="IPR004501">
    <property type="entry name" value="PTS_EIIC_3"/>
</dbReference>
<keyword evidence="1" id="KW-0812">Transmembrane</keyword>
<comment type="caution">
    <text evidence="4">The sequence shown here is derived from an EMBL/GenBank/DDBJ whole genome shotgun (WGS) entry which is preliminary data.</text>
</comment>
<dbReference type="InterPro" id="IPR035919">
    <property type="entry name" value="EAL_sf"/>
</dbReference>
<evidence type="ECO:0000259" key="2">
    <source>
        <dbReference type="PROSITE" id="PS50883"/>
    </source>
</evidence>
<dbReference type="SUPFAM" id="SSF141868">
    <property type="entry name" value="EAL domain-like"/>
    <property type="match status" value="1"/>
</dbReference>
<organism evidence="4 5">
    <name type="scientific">Halomonas litopenaei</name>
    <dbReference type="NCBI Taxonomy" id="2109328"/>
    <lineage>
        <taxon>Bacteria</taxon>
        <taxon>Pseudomonadati</taxon>
        <taxon>Pseudomonadota</taxon>
        <taxon>Gammaproteobacteria</taxon>
        <taxon>Oceanospirillales</taxon>
        <taxon>Halomonadaceae</taxon>
        <taxon>Halomonas</taxon>
    </lineage>
</organism>
<sequence length="687" mass="77482">MIDTMANFRDIDERLSSLSAHRTLLAIRNAYLSILPYVIVMAAVTVAANLFHFAGIDTGIAVYVSHLARYLGELFPEVILLSLSWSLNSHNRIRAPAVMLVSLPVFWILCGWDQLYSEVGQQTRSLGSTIAIYPAILLTHTTFKLFARESTRSHPQRVVMSQMITFNLRYVLPGVMAVMLAIVLRFAFVALADRYAQDIYALLVDRIPYHLEVILFVMFLQVLSLFAIHGYATMLGVFEYLQNKSDVLGLPSPEFFTLYATPGGAGSVLCLMLVMLVVSSRREYKSLARISAPLTLFNISETLVFGIPLVFNLRMAWAFISVPTINASLAYAAMSMGWVAPPPNSVHWAVPYLISSYLAFDGVYLPSMLLQLTCIGCGVLIYSVAWRRYVHRERSSKDEYPVFPSRNANDSAFGDDALDIVLMEENVSRWSRIKQADRTLKWLNEGQLELVFQPIVDVSTHRIKHIEALLRYRDAQGLLHPPQFLDVLRHHPGVMEGIECWVIRTAAHHVRQWNEAGLSKRLFINVTPLFFSSGNVRRCFFNALNDCPVNSLGIEITEQALLEDLPRTLSDIKLFQSMDVQFALDDFGSGYSSFNYLSQLGVDFIKLDKTLIDNIHLPRQASVVESVYQLCRHLSLQVICEGVDKDAKEARLERIGVTLMQGFLLYRPMEAPALETLLRQEQHAAGS</sequence>
<dbReference type="EMBL" id="PXNS01000005">
    <property type="protein sequence ID" value="PTL94839.1"/>
    <property type="molecule type" value="Genomic_DNA"/>
</dbReference>
<protein>
    <recommendedName>
        <fullName evidence="6">EAL domain-containing protein</fullName>
    </recommendedName>
</protein>
<feature type="domain" description="PTS EIIC type-3" evidence="3">
    <location>
        <begin position="7"/>
        <end position="385"/>
    </location>
</feature>
<dbReference type="PROSITE" id="PS50883">
    <property type="entry name" value="EAL"/>
    <property type="match status" value="1"/>
</dbReference>
<proteinExistence type="predicted"/>
<feature type="transmembrane region" description="Helical" evidence="1">
    <location>
        <begin position="170"/>
        <end position="192"/>
    </location>
</feature>
<dbReference type="PROSITE" id="PS51105">
    <property type="entry name" value="PTS_EIIC_TYPE_3"/>
    <property type="match status" value="1"/>
</dbReference>
<accession>A0ABX5IXJ0</accession>
<feature type="transmembrane region" description="Helical" evidence="1">
    <location>
        <begin position="124"/>
        <end position="143"/>
    </location>
</feature>
<evidence type="ECO:0000256" key="1">
    <source>
        <dbReference type="SAM" id="Phobius"/>
    </source>
</evidence>
<feature type="transmembrane region" description="Helical" evidence="1">
    <location>
        <begin position="213"/>
        <end position="238"/>
    </location>
</feature>
<dbReference type="CDD" id="cd01948">
    <property type="entry name" value="EAL"/>
    <property type="match status" value="1"/>
</dbReference>
<feature type="transmembrane region" description="Helical" evidence="1">
    <location>
        <begin position="258"/>
        <end position="278"/>
    </location>
</feature>
<evidence type="ECO:0000313" key="5">
    <source>
        <dbReference type="Proteomes" id="UP000241895"/>
    </source>
</evidence>
<feature type="transmembrane region" description="Helical" evidence="1">
    <location>
        <begin position="369"/>
        <end position="386"/>
    </location>
</feature>
<feature type="transmembrane region" description="Helical" evidence="1">
    <location>
        <begin position="93"/>
        <end position="112"/>
    </location>
</feature>
<gene>
    <name evidence="4" type="ORF">C6W88_10825</name>
</gene>
<keyword evidence="5" id="KW-1185">Reference proteome</keyword>
<evidence type="ECO:0000259" key="3">
    <source>
        <dbReference type="PROSITE" id="PS51105"/>
    </source>
</evidence>
<evidence type="ECO:0000313" key="4">
    <source>
        <dbReference type="EMBL" id="PTL94839.1"/>
    </source>
</evidence>
<keyword evidence="1" id="KW-0472">Membrane</keyword>
<feature type="transmembrane region" description="Helical" evidence="1">
    <location>
        <begin position="34"/>
        <end position="55"/>
    </location>
</feature>
<dbReference type="SMART" id="SM00052">
    <property type="entry name" value="EAL"/>
    <property type="match status" value="1"/>
</dbReference>
<evidence type="ECO:0008006" key="6">
    <source>
        <dbReference type="Google" id="ProtNLM"/>
    </source>
</evidence>
<reference evidence="4 5" key="1">
    <citation type="submission" date="2018-03" db="EMBL/GenBank/DDBJ databases">
        <authorList>
            <person name="Zhou J."/>
            <person name="Li X."/>
            <person name="Xue M."/>
            <person name="Yin J."/>
        </authorList>
    </citation>
    <scope>NUCLEOTIDE SEQUENCE [LARGE SCALE GENOMIC DNA]</scope>
    <source>
        <strain evidence="4 5">SYSU ZJ2214</strain>
    </source>
</reference>
<name>A0ABX5IXJ0_9GAMM</name>
<dbReference type="InterPro" id="IPR050706">
    <property type="entry name" value="Cyclic-di-GMP_PDE-like"/>
</dbReference>
<dbReference type="PANTHER" id="PTHR33121:SF70">
    <property type="entry name" value="SIGNALING PROTEIN YKOW"/>
    <property type="match status" value="1"/>
</dbReference>
<keyword evidence="1" id="KW-1133">Transmembrane helix</keyword>